<feature type="transmembrane region" description="Helical" evidence="13">
    <location>
        <begin position="205"/>
        <end position="228"/>
    </location>
</feature>
<dbReference type="InterPro" id="IPR007372">
    <property type="entry name" value="Lipid/polyisoprenoid-bd_YceI"/>
</dbReference>
<accession>A0A1M6ZKL2</accession>
<dbReference type="Pfam" id="PF01292">
    <property type="entry name" value="Ni_hydr_CYTB"/>
    <property type="match status" value="1"/>
</dbReference>
<dbReference type="GO" id="GO:0009055">
    <property type="term" value="F:electron transfer activity"/>
    <property type="evidence" value="ECO:0007669"/>
    <property type="project" value="InterPro"/>
</dbReference>
<name>A0A1M6ZKL2_9RHOB</name>
<keyword evidence="10" id="KW-0408">Iron</keyword>
<dbReference type="InterPro" id="IPR036761">
    <property type="entry name" value="TTHA0802/YceI-like_sf"/>
</dbReference>
<dbReference type="GO" id="GO:0046872">
    <property type="term" value="F:metal ion binding"/>
    <property type="evidence" value="ECO:0007669"/>
    <property type="project" value="UniProtKB-KW"/>
</dbReference>
<evidence type="ECO:0000256" key="1">
    <source>
        <dbReference type="ARBA" id="ARBA00001970"/>
    </source>
</evidence>
<dbReference type="AlphaFoldDB" id="A0A1M6ZKL2"/>
<evidence type="ECO:0000256" key="9">
    <source>
        <dbReference type="ARBA" id="ARBA00022989"/>
    </source>
</evidence>
<keyword evidence="16" id="KW-1185">Reference proteome</keyword>
<dbReference type="PANTHER" id="PTHR30529:SF7">
    <property type="entry name" value="CYTOCHROME B561 BACTERIAL_NI-HYDROGENASE DOMAIN-CONTAINING PROTEIN"/>
    <property type="match status" value="1"/>
</dbReference>
<dbReference type="RefSeq" id="WP_073197968.1">
    <property type="nucleotide sequence ID" value="NZ_FRBN01000010.1"/>
</dbReference>
<proteinExistence type="inferred from homology"/>
<evidence type="ECO:0000256" key="12">
    <source>
        <dbReference type="ARBA" id="ARBA00037975"/>
    </source>
</evidence>
<evidence type="ECO:0000256" key="4">
    <source>
        <dbReference type="ARBA" id="ARBA00022475"/>
    </source>
</evidence>
<evidence type="ECO:0000256" key="8">
    <source>
        <dbReference type="ARBA" id="ARBA00022982"/>
    </source>
</evidence>
<organism evidence="15 16">
    <name type="scientific">Roseovarius marisflavi</name>
    <dbReference type="NCBI Taxonomy" id="1054996"/>
    <lineage>
        <taxon>Bacteria</taxon>
        <taxon>Pseudomonadati</taxon>
        <taxon>Pseudomonadota</taxon>
        <taxon>Alphaproteobacteria</taxon>
        <taxon>Rhodobacterales</taxon>
        <taxon>Roseobacteraceae</taxon>
        <taxon>Roseovarius</taxon>
    </lineage>
</organism>
<dbReference type="OrthoDB" id="1247465at2"/>
<protein>
    <submittedName>
        <fullName evidence="15">Cytochrome b561</fullName>
    </submittedName>
</protein>
<comment type="subcellular location">
    <subcellularLocation>
        <location evidence="2">Cell membrane</location>
        <topology evidence="2">Multi-pass membrane protein</topology>
    </subcellularLocation>
</comment>
<dbReference type="Proteomes" id="UP000184191">
    <property type="component" value="Unassembled WGS sequence"/>
</dbReference>
<keyword evidence="11 13" id="KW-0472">Membrane</keyword>
<comment type="cofactor">
    <cofactor evidence="1">
        <name>heme b</name>
        <dbReference type="ChEBI" id="CHEBI:60344"/>
    </cofactor>
</comment>
<evidence type="ECO:0000313" key="15">
    <source>
        <dbReference type="EMBL" id="SHL30855.1"/>
    </source>
</evidence>
<keyword evidence="6 13" id="KW-0812">Transmembrane</keyword>
<gene>
    <name evidence="15" type="ORF">SAMN05444414_11078</name>
</gene>
<feature type="transmembrane region" description="Helical" evidence="13">
    <location>
        <begin position="56"/>
        <end position="80"/>
    </location>
</feature>
<dbReference type="InterPro" id="IPR011577">
    <property type="entry name" value="Cyt_b561_bac/Ni-Hgenase"/>
</dbReference>
<evidence type="ECO:0000256" key="5">
    <source>
        <dbReference type="ARBA" id="ARBA00022617"/>
    </source>
</evidence>
<evidence type="ECO:0000256" key="2">
    <source>
        <dbReference type="ARBA" id="ARBA00004651"/>
    </source>
</evidence>
<keyword evidence="3" id="KW-0813">Transport</keyword>
<keyword evidence="8" id="KW-0249">Electron transport</keyword>
<evidence type="ECO:0000259" key="14">
    <source>
        <dbReference type="SMART" id="SM00867"/>
    </source>
</evidence>
<dbReference type="EMBL" id="FRBN01000010">
    <property type="protein sequence ID" value="SHL30855.1"/>
    <property type="molecule type" value="Genomic_DNA"/>
</dbReference>
<evidence type="ECO:0000256" key="10">
    <source>
        <dbReference type="ARBA" id="ARBA00023004"/>
    </source>
</evidence>
<dbReference type="GO" id="GO:0020037">
    <property type="term" value="F:heme binding"/>
    <property type="evidence" value="ECO:0007669"/>
    <property type="project" value="TreeGrafter"/>
</dbReference>
<dbReference type="InterPro" id="IPR016174">
    <property type="entry name" value="Di-haem_cyt_TM"/>
</dbReference>
<evidence type="ECO:0000256" key="3">
    <source>
        <dbReference type="ARBA" id="ARBA00022448"/>
    </source>
</evidence>
<reference evidence="16" key="1">
    <citation type="submission" date="2016-11" db="EMBL/GenBank/DDBJ databases">
        <authorList>
            <person name="Varghese N."/>
            <person name="Submissions S."/>
        </authorList>
    </citation>
    <scope>NUCLEOTIDE SEQUENCE [LARGE SCALE GENOMIC DNA]</scope>
    <source>
        <strain evidence="16">DSM 29327</strain>
    </source>
</reference>
<evidence type="ECO:0000256" key="13">
    <source>
        <dbReference type="SAM" id="Phobius"/>
    </source>
</evidence>
<dbReference type="SUPFAM" id="SSF81342">
    <property type="entry name" value="Transmembrane di-heme cytochromes"/>
    <property type="match status" value="1"/>
</dbReference>
<keyword evidence="5" id="KW-0349">Heme</keyword>
<dbReference type="Gene3D" id="2.40.128.110">
    <property type="entry name" value="Lipid/polyisoprenoid-binding, YceI-like"/>
    <property type="match status" value="1"/>
</dbReference>
<dbReference type="GO" id="GO:0022904">
    <property type="term" value="P:respiratory electron transport chain"/>
    <property type="evidence" value="ECO:0007669"/>
    <property type="project" value="InterPro"/>
</dbReference>
<dbReference type="SMART" id="SM00867">
    <property type="entry name" value="YceI"/>
    <property type="match status" value="1"/>
</dbReference>
<keyword evidence="7" id="KW-0479">Metal-binding</keyword>
<feature type="domain" description="Lipid/polyisoprenoid-binding YceI-like" evidence="14">
    <location>
        <begin position="245"/>
        <end position="401"/>
    </location>
</feature>
<dbReference type="STRING" id="1054996.SAMN05444414_11078"/>
<dbReference type="InterPro" id="IPR052168">
    <property type="entry name" value="Cytochrome_b561_oxidase"/>
</dbReference>
<dbReference type="Pfam" id="PF04264">
    <property type="entry name" value="YceI"/>
    <property type="match status" value="1"/>
</dbReference>
<evidence type="ECO:0000256" key="6">
    <source>
        <dbReference type="ARBA" id="ARBA00022692"/>
    </source>
</evidence>
<dbReference type="GO" id="GO:0005886">
    <property type="term" value="C:plasma membrane"/>
    <property type="evidence" value="ECO:0007669"/>
    <property type="project" value="UniProtKB-SubCell"/>
</dbReference>
<dbReference type="PANTHER" id="PTHR30529">
    <property type="entry name" value="CYTOCHROME B561"/>
    <property type="match status" value="1"/>
</dbReference>
<evidence type="ECO:0000256" key="11">
    <source>
        <dbReference type="ARBA" id="ARBA00023136"/>
    </source>
</evidence>
<feature type="transmembrane region" description="Helical" evidence="13">
    <location>
        <begin position="16"/>
        <end position="35"/>
    </location>
</feature>
<keyword evidence="9 13" id="KW-1133">Transmembrane helix</keyword>
<feature type="transmembrane region" description="Helical" evidence="13">
    <location>
        <begin position="157"/>
        <end position="178"/>
    </location>
</feature>
<comment type="similarity">
    <text evidence="12">Belongs to the cytochrome b561 family.</text>
</comment>
<keyword evidence="4" id="KW-1003">Cell membrane</keyword>
<evidence type="ECO:0000313" key="16">
    <source>
        <dbReference type="Proteomes" id="UP000184191"/>
    </source>
</evidence>
<evidence type="ECO:0000256" key="7">
    <source>
        <dbReference type="ARBA" id="ARBA00022723"/>
    </source>
</evidence>
<dbReference type="SUPFAM" id="SSF101874">
    <property type="entry name" value="YceI-like"/>
    <property type="match status" value="1"/>
</dbReference>
<sequence>MPTSNSASTYGSVTKTFHWLTALLILSNIPIGLIATDLAHEVQIAPTEALVNRTTVLFSLHKTIGVAMFFVALARIAWAISQPKPGLLNGDKWAEAWAAETVHWLLYGSLVMVPMSGWVHHAATSGFAPIWWPLGQNLPLVPKSEPLSALAGTLHYILQWVLIGAIGAHVAGALKHHLLDGDATLRRMLPGHTPGRPTARQPGHVLPLVTALAVWLAALGGAGMIGLFGAGDGAQTTGLAQVESDWTVSDGSLQITVEQMGSSVQGSFADWTADITYDETGDAAGKHGSVTVTIAIESLSLGSVTKQAMGPDYFNVSTFPTAEFSADLFKTDQGHVARGALTIRDQSVPVEMPFDLAIDGDTATVSGALSVDRREFDVGTGMTDPNSLGFGVEIKVDLTASRAP</sequence>